<protein>
    <submittedName>
        <fullName evidence="4">MULTIHEME_CYTC domain-containing protein</fullName>
    </submittedName>
</protein>
<dbReference type="PANTHER" id="PTHR35038">
    <property type="entry name" value="DISSIMILATORY SULFITE REDUCTASE SIRA"/>
    <property type="match status" value="1"/>
</dbReference>
<dbReference type="Gene3D" id="1.10.1130.10">
    <property type="entry name" value="Flavocytochrome C3, Chain A"/>
    <property type="match status" value="1"/>
</dbReference>
<reference evidence="4 5" key="1">
    <citation type="submission" date="2022-03" db="EMBL/GenBank/DDBJ databases">
        <authorList>
            <person name="Koch H."/>
        </authorList>
    </citation>
    <scope>NUCLEOTIDE SEQUENCE [LARGE SCALE GENOMIC DNA]</scope>
    <source>
        <strain evidence="4 5">G1</strain>
    </source>
</reference>
<feature type="signal peptide" evidence="2">
    <location>
        <begin position="1"/>
        <end position="19"/>
    </location>
</feature>
<feature type="chain" id="PRO_5047042661" evidence="2">
    <location>
        <begin position="20"/>
        <end position="479"/>
    </location>
</feature>
<evidence type="ECO:0000259" key="3">
    <source>
        <dbReference type="Pfam" id="PF13435"/>
    </source>
</evidence>
<dbReference type="InterPro" id="IPR051829">
    <property type="entry name" value="Multiheme_Cytochr_ET"/>
</dbReference>
<evidence type="ECO:0000256" key="2">
    <source>
        <dbReference type="SAM" id="SignalP"/>
    </source>
</evidence>
<dbReference type="InterPro" id="IPR023155">
    <property type="entry name" value="Cyt_c-552/4"/>
</dbReference>
<dbReference type="Pfam" id="PF13435">
    <property type="entry name" value="Cytochrome_C554"/>
    <property type="match status" value="1"/>
</dbReference>
<dbReference type="PANTHER" id="PTHR35038:SF8">
    <property type="entry name" value="C-TYPE POLYHEME CYTOCHROME OMCC"/>
    <property type="match status" value="1"/>
</dbReference>
<accession>A0ABN8HG94</accession>
<feature type="domain" description="Cytochrome c-552/4" evidence="3">
    <location>
        <begin position="180"/>
        <end position="241"/>
    </location>
</feature>
<evidence type="ECO:0000313" key="5">
    <source>
        <dbReference type="Proteomes" id="UP001295463"/>
    </source>
</evidence>
<evidence type="ECO:0000256" key="1">
    <source>
        <dbReference type="ARBA" id="ARBA00022729"/>
    </source>
</evidence>
<dbReference type="SUPFAM" id="SSF48695">
    <property type="entry name" value="Multiheme cytochromes"/>
    <property type="match status" value="1"/>
</dbReference>
<keyword evidence="5" id="KW-1185">Reference proteome</keyword>
<proteinExistence type="predicted"/>
<organism evidence="4 5">
    <name type="scientific">Trichlorobacter ammonificans</name>
    <dbReference type="NCBI Taxonomy" id="2916410"/>
    <lineage>
        <taxon>Bacteria</taxon>
        <taxon>Pseudomonadati</taxon>
        <taxon>Thermodesulfobacteriota</taxon>
        <taxon>Desulfuromonadia</taxon>
        <taxon>Geobacterales</taxon>
        <taxon>Geobacteraceae</taxon>
        <taxon>Trichlorobacter</taxon>
    </lineage>
</organism>
<name>A0ABN8HG94_9BACT</name>
<dbReference type="RefSeq" id="WP_305732610.1">
    <property type="nucleotide sequence ID" value="NZ_OW150024.1"/>
</dbReference>
<dbReference type="Gene3D" id="3.90.10.10">
    <property type="entry name" value="Cytochrome C3"/>
    <property type="match status" value="1"/>
</dbReference>
<evidence type="ECO:0000313" key="4">
    <source>
        <dbReference type="EMBL" id="CAH2031815.1"/>
    </source>
</evidence>
<dbReference type="Proteomes" id="UP001295463">
    <property type="component" value="Chromosome"/>
</dbReference>
<gene>
    <name evidence="4" type="ORF">GEAMG1_1980</name>
</gene>
<dbReference type="EMBL" id="OW150024">
    <property type="protein sequence ID" value="CAH2031815.1"/>
    <property type="molecule type" value="Genomic_DNA"/>
</dbReference>
<dbReference type="InterPro" id="IPR036280">
    <property type="entry name" value="Multihaem_cyt_sf"/>
</dbReference>
<keyword evidence="1 2" id="KW-0732">Signal</keyword>
<sequence length="479" mass="54080">MYRTVMAAALILTALPALAAQYPTAQQAEIAHRATYVGGDACKECHGDIHATWKTTWHTLKATQGPALGKQNEKNIYEWVRKDWDKLDTYLILDQKDKNTNYVMTRKIKPEEVGYVVGQIRKQRYLAYYDGSPTEAWLQTTKDGGISWSIDKSTTVQFPGNKDRAGWKFLVLEMKPKAGELNKNNYGEYRSWQERCIGCHTTGFDAKAWDTAKAEFKAGKRADLKDTFVADLRVSCEMCHGPGGVHVKSPSKENIIQPAKITDVAARQMVCGQCHTRPDKNNHSPLAQDLRGYRLGDRYQDFASYTRPAWGKGNRQVSIDGKGRRDHQMDMDIQLSVTIKGAHSVHAQMACFDCHDSHSIGNNTQNPRLKKSKVETCAACHKGQAEAVLKVLDGRKGWEKAGYPNWGTEYGRNANNQHIFNFDEQGRSYGLKPSQYHWALKKDGDAKKEADWSAIWPWEKATCEKKGMTVKVGAKPWEM</sequence>